<dbReference type="PANTHER" id="PTHR32322:SF2">
    <property type="entry name" value="EAMA DOMAIN-CONTAINING PROTEIN"/>
    <property type="match status" value="1"/>
</dbReference>
<feature type="domain" description="EamA" evidence="7">
    <location>
        <begin position="158"/>
        <end position="288"/>
    </location>
</feature>
<feature type="transmembrane region" description="Helical" evidence="6">
    <location>
        <begin position="7"/>
        <end position="28"/>
    </location>
</feature>
<feature type="transmembrane region" description="Helical" evidence="6">
    <location>
        <begin position="156"/>
        <end position="176"/>
    </location>
</feature>
<feature type="transmembrane region" description="Helical" evidence="6">
    <location>
        <begin position="130"/>
        <end position="150"/>
    </location>
</feature>
<dbReference type="SUPFAM" id="SSF103481">
    <property type="entry name" value="Multidrug resistance efflux transporter EmrE"/>
    <property type="match status" value="2"/>
</dbReference>
<dbReference type="GO" id="GO:0016020">
    <property type="term" value="C:membrane"/>
    <property type="evidence" value="ECO:0007669"/>
    <property type="project" value="UniProtKB-SubCell"/>
</dbReference>
<feature type="transmembrane region" description="Helical" evidence="6">
    <location>
        <begin position="273"/>
        <end position="291"/>
    </location>
</feature>
<dbReference type="PANTHER" id="PTHR32322">
    <property type="entry name" value="INNER MEMBRANE TRANSPORTER"/>
    <property type="match status" value="1"/>
</dbReference>
<keyword evidence="5 6" id="KW-0472">Membrane</keyword>
<feature type="transmembrane region" description="Helical" evidence="6">
    <location>
        <begin position="72"/>
        <end position="91"/>
    </location>
</feature>
<name>A0A1H9W202_9RHOB</name>
<gene>
    <name evidence="8" type="ORF">SAMN04490244_10914</name>
</gene>
<evidence type="ECO:0000256" key="6">
    <source>
        <dbReference type="SAM" id="Phobius"/>
    </source>
</evidence>
<keyword evidence="4 6" id="KW-1133">Transmembrane helix</keyword>
<feature type="transmembrane region" description="Helical" evidence="6">
    <location>
        <begin position="34"/>
        <end position="52"/>
    </location>
</feature>
<feature type="transmembrane region" description="Helical" evidence="6">
    <location>
        <begin position="185"/>
        <end position="206"/>
    </location>
</feature>
<proteinExistence type="inferred from homology"/>
<dbReference type="InterPro" id="IPR000620">
    <property type="entry name" value="EamA_dom"/>
</dbReference>
<dbReference type="Pfam" id="PF00892">
    <property type="entry name" value="EamA"/>
    <property type="match status" value="2"/>
</dbReference>
<dbReference type="InterPro" id="IPR050638">
    <property type="entry name" value="AA-Vitamin_Transporters"/>
</dbReference>
<comment type="similarity">
    <text evidence="2">Belongs to the EamA transporter family.</text>
</comment>
<feature type="domain" description="EamA" evidence="7">
    <location>
        <begin position="10"/>
        <end position="142"/>
    </location>
</feature>
<reference evidence="8 9" key="1">
    <citation type="submission" date="2016-10" db="EMBL/GenBank/DDBJ databases">
        <authorList>
            <person name="de Groot N.N."/>
        </authorList>
    </citation>
    <scope>NUCLEOTIDE SEQUENCE [LARGE SCALE GENOMIC DNA]</scope>
    <source>
        <strain evidence="8 9">DSM 23042</strain>
    </source>
</reference>
<sequence length="309" mass="31752">MAPVKNWAALLLLSVIGGVTFLGIEIALRGLTPIWVAAIRISLAGIVMLVIWRRMGGRLFESPLGPRTGTMLLAISLLSTVVPFSLISWGQQFVTSGFASVALASTALIVSPLAYFFVPGEDMGVRRAAGMVLGFSGVVILINPSGAVGPTLVGSLAGKLACLSAAACYATSSIIVRRLPEVNPIGLVAVMLSIGATLIVPAAFVISGPPGQPGAQALTAVVLLALLSTGGSNMLGVLIIRSAGPTFMAYSNYLTPVFAVVFGAVILDEIVTRQMLWGFALVAAGLAMAQSHNRAARAANRSAELPAEG</sequence>
<feature type="transmembrane region" description="Helical" evidence="6">
    <location>
        <begin position="97"/>
        <end position="118"/>
    </location>
</feature>
<dbReference type="AlphaFoldDB" id="A0A1H9W202"/>
<keyword evidence="3 6" id="KW-0812">Transmembrane</keyword>
<evidence type="ECO:0000313" key="9">
    <source>
        <dbReference type="Proteomes" id="UP000198885"/>
    </source>
</evidence>
<evidence type="ECO:0000256" key="1">
    <source>
        <dbReference type="ARBA" id="ARBA00004141"/>
    </source>
</evidence>
<evidence type="ECO:0000259" key="7">
    <source>
        <dbReference type="Pfam" id="PF00892"/>
    </source>
</evidence>
<organism evidence="8 9">
    <name type="scientific">Tranquillimonas rosea</name>
    <dbReference type="NCBI Taxonomy" id="641238"/>
    <lineage>
        <taxon>Bacteria</taxon>
        <taxon>Pseudomonadati</taxon>
        <taxon>Pseudomonadota</taxon>
        <taxon>Alphaproteobacteria</taxon>
        <taxon>Rhodobacterales</taxon>
        <taxon>Roseobacteraceae</taxon>
        <taxon>Tranquillimonas</taxon>
    </lineage>
</organism>
<evidence type="ECO:0000313" key="8">
    <source>
        <dbReference type="EMBL" id="SES27781.1"/>
    </source>
</evidence>
<evidence type="ECO:0000256" key="5">
    <source>
        <dbReference type="ARBA" id="ARBA00023136"/>
    </source>
</evidence>
<protein>
    <submittedName>
        <fullName evidence="8">Permease of the drug/metabolite transporter (DMT) superfamily</fullName>
    </submittedName>
</protein>
<comment type="subcellular location">
    <subcellularLocation>
        <location evidence="1">Membrane</location>
        <topology evidence="1">Multi-pass membrane protein</topology>
    </subcellularLocation>
</comment>
<accession>A0A1H9W202</accession>
<feature type="transmembrane region" description="Helical" evidence="6">
    <location>
        <begin position="247"/>
        <end position="267"/>
    </location>
</feature>
<evidence type="ECO:0000256" key="3">
    <source>
        <dbReference type="ARBA" id="ARBA00022692"/>
    </source>
</evidence>
<evidence type="ECO:0000256" key="2">
    <source>
        <dbReference type="ARBA" id="ARBA00007362"/>
    </source>
</evidence>
<dbReference type="RefSeq" id="WP_092694929.1">
    <property type="nucleotide sequence ID" value="NZ_FOGU01000009.1"/>
</dbReference>
<keyword evidence="9" id="KW-1185">Reference proteome</keyword>
<feature type="transmembrane region" description="Helical" evidence="6">
    <location>
        <begin position="218"/>
        <end position="240"/>
    </location>
</feature>
<dbReference type="InterPro" id="IPR037185">
    <property type="entry name" value="EmrE-like"/>
</dbReference>
<evidence type="ECO:0000256" key="4">
    <source>
        <dbReference type="ARBA" id="ARBA00022989"/>
    </source>
</evidence>
<dbReference type="EMBL" id="FOGU01000009">
    <property type="protein sequence ID" value="SES27781.1"/>
    <property type="molecule type" value="Genomic_DNA"/>
</dbReference>
<dbReference type="Proteomes" id="UP000198885">
    <property type="component" value="Unassembled WGS sequence"/>
</dbReference>
<dbReference type="OrthoDB" id="9810556at2"/>